<feature type="transmembrane region" description="Helical" evidence="1">
    <location>
        <begin position="208"/>
        <end position="226"/>
    </location>
</feature>
<keyword evidence="1" id="KW-0472">Membrane</keyword>
<dbReference type="InterPro" id="IPR043130">
    <property type="entry name" value="CDP-OH_PTrfase_TM_dom"/>
</dbReference>
<name>A0A8K0JXF2_LADFU</name>
<sequence length="328" mass="37343">MLSLALSNRRLHSLEFLETDNMALNVWDNKLLQIFMVSTVIYFIWMDVAFYHKIQVTNFSETFYFITPNMISVSHVIISLFAIRFFGSSRLSLRQVGFLLYQVRLFLDALDGTVARARAHHSLSYLDMNSSGFILDGVCDAIGAAAFYFGAFIFLCSNSAPSLVRLKNRDGQVLLPLINTFKGCNERGSGLDSSLNITNTNVLHLRQVIIVIICSGLQMLLGSIFWNQTLGDYHSLLETEVPTQEQKVLQIEIFKSSALWIICWFWKICNPQALLEIIILFVFIDKLWELLCWMQYTGFVILFVLTTITNAHIHYSKSLIVAGAHIEA</sequence>
<dbReference type="Proteomes" id="UP000792457">
    <property type="component" value="Unassembled WGS sequence"/>
</dbReference>
<keyword evidence="1" id="KW-1133">Transmembrane helix</keyword>
<feature type="transmembrane region" description="Helical" evidence="1">
    <location>
        <begin position="296"/>
        <end position="315"/>
    </location>
</feature>
<protein>
    <submittedName>
        <fullName evidence="2">Uncharacterized protein</fullName>
    </submittedName>
</protein>
<feature type="transmembrane region" description="Helical" evidence="1">
    <location>
        <begin position="31"/>
        <end position="51"/>
    </location>
</feature>
<accession>A0A8K0JXF2</accession>
<keyword evidence="3" id="KW-1185">Reference proteome</keyword>
<feature type="transmembrane region" description="Helical" evidence="1">
    <location>
        <begin position="63"/>
        <end position="86"/>
    </location>
</feature>
<gene>
    <name evidence="2" type="ORF">J437_LFUL004110</name>
</gene>
<evidence type="ECO:0000256" key="1">
    <source>
        <dbReference type="SAM" id="Phobius"/>
    </source>
</evidence>
<dbReference type="AlphaFoldDB" id="A0A8K0JXF2"/>
<dbReference type="OrthoDB" id="10253254at2759"/>
<proteinExistence type="predicted"/>
<reference evidence="2" key="1">
    <citation type="submission" date="2013-04" db="EMBL/GenBank/DDBJ databases">
        <authorList>
            <person name="Qu J."/>
            <person name="Murali S.C."/>
            <person name="Bandaranaike D."/>
            <person name="Bellair M."/>
            <person name="Blankenburg K."/>
            <person name="Chao H."/>
            <person name="Dinh H."/>
            <person name="Doddapaneni H."/>
            <person name="Downs B."/>
            <person name="Dugan-Rocha S."/>
            <person name="Elkadiri S."/>
            <person name="Gnanaolivu R.D."/>
            <person name="Hernandez B."/>
            <person name="Javaid M."/>
            <person name="Jayaseelan J.C."/>
            <person name="Lee S."/>
            <person name="Li M."/>
            <person name="Ming W."/>
            <person name="Munidasa M."/>
            <person name="Muniz J."/>
            <person name="Nguyen L."/>
            <person name="Ongeri F."/>
            <person name="Osuji N."/>
            <person name="Pu L.-L."/>
            <person name="Puazo M."/>
            <person name="Qu C."/>
            <person name="Quiroz J."/>
            <person name="Raj R."/>
            <person name="Weissenberger G."/>
            <person name="Xin Y."/>
            <person name="Zou X."/>
            <person name="Han Y."/>
            <person name="Richards S."/>
            <person name="Worley K."/>
            <person name="Muzny D."/>
            <person name="Gibbs R."/>
        </authorList>
    </citation>
    <scope>NUCLEOTIDE SEQUENCE</scope>
    <source>
        <strain evidence="2">Sampled in the wild</strain>
    </source>
</reference>
<evidence type="ECO:0000313" key="3">
    <source>
        <dbReference type="Proteomes" id="UP000792457"/>
    </source>
</evidence>
<feature type="transmembrane region" description="Helical" evidence="1">
    <location>
        <begin position="258"/>
        <end position="284"/>
    </location>
</feature>
<dbReference type="Gene3D" id="1.20.120.1760">
    <property type="match status" value="1"/>
</dbReference>
<evidence type="ECO:0000313" key="2">
    <source>
        <dbReference type="EMBL" id="KAG8223590.1"/>
    </source>
</evidence>
<reference evidence="2" key="2">
    <citation type="submission" date="2017-10" db="EMBL/GenBank/DDBJ databases">
        <title>Ladona fulva Genome sequencing and assembly.</title>
        <authorList>
            <person name="Murali S."/>
            <person name="Richards S."/>
            <person name="Bandaranaike D."/>
            <person name="Bellair M."/>
            <person name="Blankenburg K."/>
            <person name="Chao H."/>
            <person name="Dinh H."/>
            <person name="Doddapaneni H."/>
            <person name="Dugan-Rocha S."/>
            <person name="Elkadiri S."/>
            <person name="Gnanaolivu R."/>
            <person name="Hernandez B."/>
            <person name="Skinner E."/>
            <person name="Javaid M."/>
            <person name="Lee S."/>
            <person name="Li M."/>
            <person name="Ming W."/>
            <person name="Munidasa M."/>
            <person name="Muniz J."/>
            <person name="Nguyen L."/>
            <person name="Hughes D."/>
            <person name="Osuji N."/>
            <person name="Pu L.-L."/>
            <person name="Puazo M."/>
            <person name="Qu C."/>
            <person name="Quiroz J."/>
            <person name="Raj R."/>
            <person name="Weissenberger G."/>
            <person name="Xin Y."/>
            <person name="Zou X."/>
            <person name="Han Y."/>
            <person name="Worley K."/>
            <person name="Muzny D."/>
            <person name="Gibbs R."/>
        </authorList>
    </citation>
    <scope>NUCLEOTIDE SEQUENCE</scope>
    <source>
        <strain evidence="2">Sampled in the wild</strain>
    </source>
</reference>
<keyword evidence="1" id="KW-0812">Transmembrane</keyword>
<dbReference type="EMBL" id="KZ308167">
    <property type="protein sequence ID" value="KAG8223590.1"/>
    <property type="molecule type" value="Genomic_DNA"/>
</dbReference>
<organism evidence="2 3">
    <name type="scientific">Ladona fulva</name>
    <name type="common">Scarce chaser dragonfly</name>
    <name type="synonym">Libellula fulva</name>
    <dbReference type="NCBI Taxonomy" id="123851"/>
    <lineage>
        <taxon>Eukaryota</taxon>
        <taxon>Metazoa</taxon>
        <taxon>Ecdysozoa</taxon>
        <taxon>Arthropoda</taxon>
        <taxon>Hexapoda</taxon>
        <taxon>Insecta</taxon>
        <taxon>Pterygota</taxon>
        <taxon>Palaeoptera</taxon>
        <taxon>Odonata</taxon>
        <taxon>Epiprocta</taxon>
        <taxon>Anisoptera</taxon>
        <taxon>Libelluloidea</taxon>
        <taxon>Libellulidae</taxon>
        <taxon>Ladona</taxon>
    </lineage>
</organism>
<feature type="transmembrane region" description="Helical" evidence="1">
    <location>
        <begin position="133"/>
        <end position="156"/>
    </location>
</feature>
<comment type="caution">
    <text evidence="2">The sequence shown here is derived from an EMBL/GenBank/DDBJ whole genome shotgun (WGS) entry which is preliminary data.</text>
</comment>